<dbReference type="Gene3D" id="3.90.230.10">
    <property type="entry name" value="Creatinase/methionine aminopeptidase superfamily"/>
    <property type="match status" value="1"/>
</dbReference>
<dbReference type="EC" id="3.4.11.18" evidence="6"/>
<keyword evidence="2" id="KW-0645">Protease</keyword>
<dbReference type="HAMAP" id="MF_01974">
    <property type="entry name" value="MetAP_1"/>
    <property type="match status" value="1"/>
</dbReference>
<dbReference type="InterPro" id="IPR001714">
    <property type="entry name" value="Pept_M24_MAP"/>
</dbReference>
<dbReference type="PANTHER" id="PTHR43330:SF27">
    <property type="entry name" value="METHIONINE AMINOPEPTIDASE"/>
    <property type="match status" value="1"/>
</dbReference>
<dbReference type="CDD" id="cd01086">
    <property type="entry name" value="MetAP1"/>
    <property type="match status" value="1"/>
</dbReference>
<keyword evidence="1 6" id="KW-0031">Aminopeptidase</keyword>
<name>A0A645BEF5_9ZZZZ</name>
<dbReference type="GO" id="GO:0004239">
    <property type="term" value="F:initiator methionyl aminopeptidase activity"/>
    <property type="evidence" value="ECO:0007669"/>
    <property type="project" value="UniProtKB-EC"/>
</dbReference>
<dbReference type="GO" id="GO:0046872">
    <property type="term" value="F:metal ion binding"/>
    <property type="evidence" value="ECO:0007669"/>
    <property type="project" value="UniProtKB-KW"/>
</dbReference>
<comment type="caution">
    <text evidence="6">The sequence shown here is derived from an EMBL/GenBank/DDBJ whole genome shotgun (WGS) entry which is preliminary data.</text>
</comment>
<dbReference type="GO" id="GO:0006508">
    <property type="term" value="P:proteolysis"/>
    <property type="evidence" value="ECO:0007669"/>
    <property type="project" value="UniProtKB-KW"/>
</dbReference>
<accession>A0A645BEF5</accession>
<dbReference type="SUPFAM" id="SSF55920">
    <property type="entry name" value="Creatinase/aminopeptidase"/>
    <property type="match status" value="1"/>
</dbReference>
<organism evidence="6">
    <name type="scientific">bioreactor metagenome</name>
    <dbReference type="NCBI Taxonomy" id="1076179"/>
    <lineage>
        <taxon>unclassified sequences</taxon>
        <taxon>metagenomes</taxon>
        <taxon>ecological metagenomes</taxon>
    </lineage>
</organism>
<dbReference type="InterPro" id="IPR002467">
    <property type="entry name" value="Pept_M24A_MAP1"/>
</dbReference>
<dbReference type="InterPro" id="IPR000994">
    <property type="entry name" value="Pept_M24"/>
</dbReference>
<evidence type="ECO:0000313" key="6">
    <source>
        <dbReference type="EMBL" id="MPM63830.1"/>
    </source>
</evidence>
<dbReference type="NCBIfam" id="TIGR00500">
    <property type="entry name" value="met_pdase_I"/>
    <property type="match status" value="1"/>
</dbReference>
<dbReference type="InterPro" id="IPR036005">
    <property type="entry name" value="Creatinase/aminopeptidase-like"/>
</dbReference>
<evidence type="ECO:0000256" key="4">
    <source>
        <dbReference type="ARBA" id="ARBA00022801"/>
    </source>
</evidence>
<protein>
    <submittedName>
        <fullName evidence="6">Methionine aminopeptidase 1</fullName>
        <ecNumber evidence="6">3.4.11.18</ecNumber>
    </submittedName>
</protein>
<dbReference type="PROSITE" id="PS00680">
    <property type="entry name" value="MAP_1"/>
    <property type="match status" value="1"/>
</dbReference>
<dbReference type="GO" id="GO:0005829">
    <property type="term" value="C:cytosol"/>
    <property type="evidence" value="ECO:0007669"/>
    <property type="project" value="TreeGrafter"/>
</dbReference>
<dbReference type="PANTHER" id="PTHR43330">
    <property type="entry name" value="METHIONINE AMINOPEPTIDASE"/>
    <property type="match status" value="1"/>
</dbReference>
<evidence type="ECO:0000259" key="5">
    <source>
        <dbReference type="Pfam" id="PF00557"/>
    </source>
</evidence>
<dbReference type="GO" id="GO:0070006">
    <property type="term" value="F:metalloaminopeptidase activity"/>
    <property type="evidence" value="ECO:0007669"/>
    <property type="project" value="InterPro"/>
</dbReference>
<dbReference type="EMBL" id="VSSQ01019626">
    <property type="protein sequence ID" value="MPM63830.1"/>
    <property type="molecule type" value="Genomic_DNA"/>
</dbReference>
<evidence type="ECO:0000256" key="1">
    <source>
        <dbReference type="ARBA" id="ARBA00022438"/>
    </source>
</evidence>
<reference evidence="6" key="1">
    <citation type="submission" date="2019-08" db="EMBL/GenBank/DDBJ databases">
        <authorList>
            <person name="Kucharzyk K."/>
            <person name="Murdoch R.W."/>
            <person name="Higgins S."/>
            <person name="Loffler F."/>
        </authorList>
    </citation>
    <scope>NUCLEOTIDE SEQUENCE</scope>
</reference>
<evidence type="ECO:0000256" key="3">
    <source>
        <dbReference type="ARBA" id="ARBA00022723"/>
    </source>
</evidence>
<keyword evidence="4 6" id="KW-0378">Hydrolase</keyword>
<feature type="domain" description="Peptidase M24" evidence="5">
    <location>
        <begin position="12"/>
        <end position="242"/>
    </location>
</feature>
<dbReference type="AlphaFoldDB" id="A0A645BEF5"/>
<dbReference type="PRINTS" id="PR00599">
    <property type="entry name" value="MAPEPTIDASE"/>
</dbReference>
<evidence type="ECO:0000256" key="2">
    <source>
        <dbReference type="ARBA" id="ARBA00022670"/>
    </source>
</evidence>
<gene>
    <name evidence="6" type="primary">map_54</name>
    <name evidence="6" type="ORF">SDC9_110714</name>
</gene>
<dbReference type="Pfam" id="PF00557">
    <property type="entry name" value="Peptidase_M24"/>
    <property type="match status" value="1"/>
</dbReference>
<keyword evidence="3" id="KW-0479">Metal-binding</keyword>
<sequence length="258" mass="27844">MINLKSSREIDAMRRAGRLASAARTLAGSMVRPGITTLEIDTAVRRFIESKGATPSFLGYNGYPGSACISINEEVIHGIPGSRKLQEGDIVSIDVGAFLEGFHGDCAATYPCGQVSEKARHLVAVTERSFWEGIRFARAGNRVLDISRGVQRYVEANGCSVVREYVGHGVGVKLHEAPEVPNFADESRRGPNPRLAAGMTLAVEPMVNLGGWPIRQLKDGWTVVTADGSLSAHYENTILITENEPEVLTVPEETPDGV</sequence>
<proteinExistence type="inferred from homology"/>